<proteinExistence type="predicted"/>
<dbReference type="InterPro" id="IPR005183">
    <property type="entry name" value="DUF305_CopM-like"/>
</dbReference>
<evidence type="ECO:0000259" key="2">
    <source>
        <dbReference type="Pfam" id="PF03713"/>
    </source>
</evidence>
<accession>A0ABP6YN06</accession>
<dbReference type="PROSITE" id="PS51257">
    <property type="entry name" value="PROKAR_LIPOPROTEIN"/>
    <property type="match status" value="1"/>
</dbReference>
<evidence type="ECO:0000313" key="3">
    <source>
        <dbReference type="EMBL" id="GAA3586011.1"/>
    </source>
</evidence>
<dbReference type="Proteomes" id="UP001500630">
    <property type="component" value="Unassembled WGS sequence"/>
</dbReference>
<dbReference type="EMBL" id="BAABDQ010000022">
    <property type="protein sequence ID" value="GAA3586011.1"/>
    <property type="molecule type" value="Genomic_DNA"/>
</dbReference>
<feature type="chain" id="PRO_5045942533" evidence="1">
    <location>
        <begin position="21"/>
        <end position="188"/>
    </location>
</feature>
<feature type="signal peptide" evidence="1">
    <location>
        <begin position="1"/>
        <end position="20"/>
    </location>
</feature>
<dbReference type="InterPro" id="IPR012347">
    <property type="entry name" value="Ferritin-like"/>
</dbReference>
<dbReference type="RefSeq" id="WP_345570238.1">
    <property type="nucleotide sequence ID" value="NZ_BAABDQ010000022.1"/>
</dbReference>
<evidence type="ECO:0000313" key="4">
    <source>
        <dbReference type="Proteomes" id="UP001500630"/>
    </source>
</evidence>
<reference evidence="4" key="1">
    <citation type="journal article" date="2019" name="Int. J. Syst. Evol. Microbiol.">
        <title>The Global Catalogue of Microorganisms (GCM) 10K type strain sequencing project: providing services to taxonomists for standard genome sequencing and annotation.</title>
        <authorList>
            <consortium name="The Broad Institute Genomics Platform"/>
            <consortium name="The Broad Institute Genome Sequencing Center for Infectious Disease"/>
            <person name="Wu L."/>
            <person name="Ma J."/>
        </authorList>
    </citation>
    <scope>NUCLEOTIDE SEQUENCE [LARGE SCALE GENOMIC DNA]</scope>
    <source>
        <strain evidence="4">JCM 17326</strain>
    </source>
</reference>
<evidence type="ECO:0000256" key="1">
    <source>
        <dbReference type="SAM" id="SignalP"/>
    </source>
</evidence>
<feature type="domain" description="DUF305" evidence="2">
    <location>
        <begin position="46"/>
        <end position="186"/>
    </location>
</feature>
<organism evidence="3 4">
    <name type="scientific">Nonomuraea rosea</name>
    <dbReference type="NCBI Taxonomy" id="638574"/>
    <lineage>
        <taxon>Bacteria</taxon>
        <taxon>Bacillati</taxon>
        <taxon>Actinomycetota</taxon>
        <taxon>Actinomycetes</taxon>
        <taxon>Streptosporangiales</taxon>
        <taxon>Streptosporangiaceae</taxon>
        <taxon>Nonomuraea</taxon>
    </lineage>
</organism>
<gene>
    <name evidence="3" type="ORF">GCM10022419_080130</name>
</gene>
<keyword evidence="4" id="KW-1185">Reference proteome</keyword>
<comment type="caution">
    <text evidence="3">The sequence shown here is derived from an EMBL/GenBank/DDBJ whole genome shotgun (WGS) entry which is preliminary data.</text>
</comment>
<keyword evidence="1" id="KW-0732">Signal</keyword>
<name>A0ABP6YN06_9ACTN</name>
<dbReference type="Gene3D" id="1.20.1260.10">
    <property type="match status" value="1"/>
</dbReference>
<sequence>MRTGPVVLLLFLLLAAGCSAAPAQSAPAVPVAATASVVPSGFNGTDVAWLQLVIPMEDKALRLLDLAAERGSEPAVRRLAGQVRDSHRAELLDLHRILDRTGLPATNVHEGHDMPGMVTTDRFTLISSTTGPRFDSHFLQALKAHLAQTAHISRGEAQSGANAGTKALARSIASARGTELGELDQLSP</sequence>
<protein>
    <submittedName>
        <fullName evidence="3">DUF305 domain-containing protein</fullName>
    </submittedName>
</protein>
<dbReference type="Pfam" id="PF03713">
    <property type="entry name" value="DUF305"/>
    <property type="match status" value="1"/>
</dbReference>